<dbReference type="EMBL" id="REGN01005201">
    <property type="protein sequence ID" value="RNA14398.1"/>
    <property type="molecule type" value="Genomic_DNA"/>
</dbReference>
<sequence length="198" mass="23179">MPNNPFESNLMEVCLRKILFAAKTSIFRALGHNLKLAARCSTLLFQDSCTKTSKYLPIDRLKTRIICSVLFVDIQNCLKTTYLLKASSRLIAKNAHEQKSKLSKFIFIRNATNFLDRHDERILLKTHVFATTPGRMRVIGKNEKKKLKKIHNIDKNLKLFIYFKNYVRFGDILLLQKKINKKKLVKKFQNWTCQSNQN</sequence>
<keyword evidence="2" id="KW-1185">Reference proteome</keyword>
<protein>
    <submittedName>
        <fullName evidence="1">Uncharacterized protein</fullName>
    </submittedName>
</protein>
<dbReference type="AlphaFoldDB" id="A0A3M7QTU6"/>
<accession>A0A3M7QTU6</accession>
<name>A0A3M7QTU6_BRAPC</name>
<proteinExistence type="predicted"/>
<dbReference type="Proteomes" id="UP000276133">
    <property type="component" value="Unassembled WGS sequence"/>
</dbReference>
<evidence type="ECO:0000313" key="1">
    <source>
        <dbReference type="EMBL" id="RNA14398.1"/>
    </source>
</evidence>
<gene>
    <name evidence="1" type="ORF">BpHYR1_039477</name>
</gene>
<evidence type="ECO:0000313" key="2">
    <source>
        <dbReference type="Proteomes" id="UP000276133"/>
    </source>
</evidence>
<reference evidence="1 2" key="1">
    <citation type="journal article" date="2018" name="Sci. Rep.">
        <title>Genomic signatures of local adaptation to the degree of environmental predictability in rotifers.</title>
        <authorList>
            <person name="Franch-Gras L."/>
            <person name="Hahn C."/>
            <person name="Garcia-Roger E.M."/>
            <person name="Carmona M.J."/>
            <person name="Serra M."/>
            <person name="Gomez A."/>
        </authorList>
    </citation>
    <scope>NUCLEOTIDE SEQUENCE [LARGE SCALE GENOMIC DNA]</scope>
    <source>
        <strain evidence="1">HYR1</strain>
    </source>
</reference>
<organism evidence="1 2">
    <name type="scientific">Brachionus plicatilis</name>
    <name type="common">Marine rotifer</name>
    <name type="synonym">Brachionus muelleri</name>
    <dbReference type="NCBI Taxonomy" id="10195"/>
    <lineage>
        <taxon>Eukaryota</taxon>
        <taxon>Metazoa</taxon>
        <taxon>Spiralia</taxon>
        <taxon>Gnathifera</taxon>
        <taxon>Rotifera</taxon>
        <taxon>Eurotatoria</taxon>
        <taxon>Monogononta</taxon>
        <taxon>Pseudotrocha</taxon>
        <taxon>Ploima</taxon>
        <taxon>Brachionidae</taxon>
        <taxon>Brachionus</taxon>
    </lineage>
</organism>
<comment type="caution">
    <text evidence="1">The sequence shown here is derived from an EMBL/GenBank/DDBJ whole genome shotgun (WGS) entry which is preliminary data.</text>
</comment>